<evidence type="ECO:0000313" key="2">
    <source>
        <dbReference type="EMBL" id="ASB90027.1"/>
    </source>
</evidence>
<dbReference type="Proteomes" id="UP000196877">
    <property type="component" value="Chromosome"/>
</dbReference>
<dbReference type="GeneID" id="92852536"/>
<feature type="domain" description="Peptidase G2 IMC autoproteolytic cleavage" evidence="1">
    <location>
        <begin position="5"/>
        <end position="142"/>
    </location>
</feature>
<dbReference type="EMBL" id="CP021920">
    <property type="protein sequence ID" value="ASB90027.1"/>
    <property type="molecule type" value="Genomic_DNA"/>
</dbReference>
<reference evidence="2 3" key="1">
    <citation type="submission" date="2017-06" db="EMBL/GenBank/DDBJ databases">
        <title>Genome sequence of Bacillus sonorensis strain SRCM101395.</title>
        <authorList>
            <person name="Cho S.H."/>
        </authorList>
    </citation>
    <scope>NUCLEOTIDE SEQUENCE [LARGE SCALE GENOMIC DNA]</scope>
    <source>
        <strain evidence="2 3">SRCM101395</strain>
    </source>
</reference>
<evidence type="ECO:0000313" key="3">
    <source>
        <dbReference type="Proteomes" id="UP000196877"/>
    </source>
</evidence>
<accession>A0ABN5AGZ8</accession>
<dbReference type="Gene3D" id="2.40.300.10">
    <property type="entry name" value="Head decoration protein D"/>
    <property type="match status" value="1"/>
</dbReference>
<sequence length="148" mass="16449">MSPSEGGKIRPAEKGDNLLGAILGEASFHWSGRCVKNEFGGYVYEWQKGLDGQMVLFPKENPDYLPGQDYKSRKEREEWNVVGLAGQVYVRCDEAVKAGDLIEADGGMAAKADLPGQRWQVMNITSEYDSVRSFGIARVFIRLKKQSG</sequence>
<protein>
    <submittedName>
        <fullName evidence="2">Pre-neck appendage protein gp12</fullName>
    </submittedName>
</protein>
<proteinExistence type="predicted"/>
<gene>
    <name evidence="2" type="ORF">S101395_03520</name>
</gene>
<dbReference type="RefSeq" id="WP_040348333.1">
    <property type="nucleotide sequence ID" value="NZ_CABJEH010000001.1"/>
</dbReference>
<evidence type="ECO:0000259" key="1">
    <source>
        <dbReference type="Pfam" id="PF11962"/>
    </source>
</evidence>
<keyword evidence="3" id="KW-1185">Reference proteome</keyword>
<dbReference type="InterPro" id="IPR021865">
    <property type="entry name" value="Peptidase_G2"/>
</dbReference>
<dbReference type="Gene3D" id="4.10.80.40">
    <property type="entry name" value="succinate dehydrogenase protein domain"/>
    <property type="match status" value="1"/>
</dbReference>
<name>A0ABN5AGZ8_9BACI</name>
<organism evidence="2 3">
    <name type="scientific">Bacillus sonorensis</name>
    <dbReference type="NCBI Taxonomy" id="119858"/>
    <lineage>
        <taxon>Bacteria</taxon>
        <taxon>Bacillati</taxon>
        <taxon>Bacillota</taxon>
        <taxon>Bacilli</taxon>
        <taxon>Bacillales</taxon>
        <taxon>Bacillaceae</taxon>
        <taxon>Bacillus</taxon>
    </lineage>
</organism>
<dbReference type="Pfam" id="PF11962">
    <property type="entry name" value="Peptidase_G2"/>
    <property type="match status" value="1"/>
</dbReference>